<dbReference type="AlphaFoldDB" id="A0A1H4ZLY0"/>
<proteinExistence type="predicted"/>
<accession>A0A1H4ZLY0</accession>
<organism evidence="1 2">
    <name type="scientific">Pseudomonas saponiphila</name>
    <dbReference type="NCBI Taxonomy" id="556534"/>
    <lineage>
        <taxon>Bacteria</taxon>
        <taxon>Pseudomonadati</taxon>
        <taxon>Pseudomonadota</taxon>
        <taxon>Gammaproteobacteria</taxon>
        <taxon>Pseudomonadales</taxon>
        <taxon>Pseudomonadaceae</taxon>
        <taxon>Pseudomonas</taxon>
    </lineage>
</organism>
<protein>
    <submittedName>
        <fullName evidence="1">Uncharacterized protein</fullName>
    </submittedName>
</protein>
<gene>
    <name evidence="1" type="ORF">SAMN05216178_6731</name>
</gene>
<dbReference type="Proteomes" id="UP000198982">
    <property type="component" value="Unassembled WGS sequence"/>
</dbReference>
<keyword evidence="2" id="KW-1185">Reference proteome</keyword>
<evidence type="ECO:0000313" key="1">
    <source>
        <dbReference type="EMBL" id="SED31123.1"/>
    </source>
</evidence>
<evidence type="ECO:0000313" key="2">
    <source>
        <dbReference type="Proteomes" id="UP000198982"/>
    </source>
</evidence>
<dbReference type="RefSeq" id="WP_143038351.1">
    <property type="nucleotide sequence ID" value="NZ_FNTJ01000003.1"/>
</dbReference>
<name>A0A1H4ZLY0_9PSED</name>
<dbReference type="EMBL" id="FNTJ01000003">
    <property type="protein sequence ID" value="SED31123.1"/>
    <property type="molecule type" value="Genomic_DNA"/>
</dbReference>
<reference evidence="2" key="1">
    <citation type="submission" date="2016-10" db="EMBL/GenBank/DDBJ databases">
        <authorList>
            <person name="Varghese N."/>
            <person name="Submissions S."/>
        </authorList>
    </citation>
    <scope>NUCLEOTIDE SEQUENCE [LARGE SCALE GENOMIC DNA]</scope>
    <source>
        <strain evidence="2">DSM 9751</strain>
    </source>
</reference>
<sequence>MSSAESKIDQPEKVIDRAEFDAVITAVVAGVSARQVGTGGWRLIGPLAPVTPTSIGRFRSERKALEQQVIHALARLIGWEFKGEEHYRAIKRIQRRLNLIKANLPTTEAFLIEELAAEGFTVAGAEEL</sequence>